<accession>A0A4R0NNH0</accession>
<protein>
    <submittedName>
        <fullName evidence="4">DUF2807 domain-containing protein</fullName>
    </submittedName>
</protein>
<dbReference type="Proteomes" id="UP000293347">
    <property type="component" value="Unassembled WGS sequence"/>
</dbReference>
<feature type="region of interest" description="Disordered" evidence="1">
    <location>
        <begin position="209"/>
        <end position="237"/>
    </location>
</feature>
<name>A0A4R0NNH0_9SPHI</name>
<proteinExistence type="predicted"/>
<feature type="chain" id="PRO_5020865818" evidence="2">
    <location>
        <begin position="26"/>
        <end position="237"/>
    </location>
</feature>
<keyword evidence="5" id="KW-1185">Reference proteome</keyword>
<sequence>MKKFNPIKLSALTLAFSAIAFSLSAQDSKDVTLRNFNEVSVSSGIDLYLTQSTAENIKVIAHPDLLKDVIIEKENNLLKIRYRNNISWGRMFKGQSIKVYVNYKTLQAISASGGSDVFTQNTLKTDKLVVSVSGGSDLELNLVTKDLQVQSSGGSDIELKGSAVNMQASVSGGSDIDALGFVVEYARVTASGGSDANVNVTKALEASASGGSDVNYKGNASVKKTSSSRSGDVKRIN</sequence>
<dbReference type="InterPro" id="IPR021255">
    <property type="entry name" value="DUF2807"/>
</dbReference>
<organism evidence="4 5">
    <name type="scientific">Pedobacter psychroterrae</name>
    <dbReference type="NCBI Taxonomy" id="2530453"/>
    <lineage>
        <taxon>Bacteria</taxon>
        <taxon>Pseudomonadati</taxon>
        <taxon>Bacteroidota</taxon>
        <taxon>Sphingobacteriia</taxon>
        <taxon>Sphingobacteriales</taxon>
        <taxon>Sphingobacteriaceae</taxon>
        <taxon>Pedobacter</taxon>
    </lineage>
</organism>
<evidence type="ECO:0000313" key="4">
    <source>
        <dbReference type="EMBL" id="TCD02431.1"/>
    </source>
</evidence>
<dbReference type="RefSeq" id="WP_131591969.1">
    <property type="nucleotide sequence ID" value="NZ_SJSL01000001.1"/>
</dbReference>
<keyword evidence="2" id="KW-0732">Signal</keyword>
<comment type="caution">
    <text evidence="4">The sequence shown here is derived from an EMBL/GenBank/DDBJ whole genome shotgun (WGS) entry which is preliminary data.</text>
</comment>
<dbReference type="EMBL" id="SJSL01000001">
    <property type="protein sequence ID" value="TCD02431.1"/>
    <property type="molecule type" value="Genomic_DNA"/>
</dbReference>
<dbReference type="OrthoDB" id="942536at2"/>
<reference evidence="4 5" key="1">
    <citation type="submission" date="2019-02" db="EMBL/GenBank/DDBJ databases">
        <title>Pedobacter sp. RP-1-14 sp. nov., isolated from Arctic soil.</title>
        <authorList>
            <person name="Dahal R.H."/>
        </authorList>
    </citation>
    <scope>NUCLEOTIDE SEQUENCE [LARGE SCALE GENOMIC DNA]</scope>
    <source>
        <strain evidence="4 5">RP-1-14</strain>
    </source>
</reference>
<feature type="signal peptide" evidence="2">
    <location>
        <begin position="1"/>
        <end position="25"/>
    </location>
</feature>
<evidence type="ECO:0000256" key="2">
    <source>
        <dbReference type="SAM" id="SignalP"/>
    </source>
</evidence>
<dbReference type="AlphaFoldDB" id="A0A4R0NNH0"/>
<feature type="domain" description="Putative auto-transporter adhesin head GIN" evidence="3">
    <location>
        <begin position="35"/>
        <end position="220"/>
    </location>
</feature>
<gene>
    <name evidence="4" type="ORF">EZ437_00120</name>
</gene>
<dbReference type="Gene3D" id="2.160.20.120">
    <property type="match status" value="1"/>
</dbReference>
<evidence type="ECO:0000256" key="1">
    <source>
        <dbReference type="SAM" id="MobiDB-lite"/>
    </source>
</evidence>
<evidence type="ECO:0000313" key="5">
    <source>
        <dbReference type="Proteomes" id="UP000293347"/>
    </source>
</evidence>
<dbReference type="Pfam" id="PF10988">
    <property type="entry name" value="DUF2807"/>
    <property type="match status" value="1"/>
</dbReference>
<evidence type="ECO:0000259" key="3">
    <source>
        <dbReference type="Pfam" id="PF10988"/>
    </source>
</evidence>